<protein>
    <submittedName>
        <fullName evidence="2">Uncharacterized protein</fullName>
    </submittedName>
</protein>
<feature type="non-terminal residue" evidence="2">
    <location>
        <position position="94"/>
    </location>
</feature>
<evidence type="ECO:0000256" key="1">
    <source>
        <dbReference type="SAM" id="MobiDB-lite"/>
    </source>
</evidence>
<comment type="caution">
    <text evidence="2">The sequence shown here is derived from an EMBL/GenBank/DDBJ whole genome shotgun (WGS) entry which is preliminary data.</text>
</comment>
<feature type="non-terminal residue" evidence="2">
    <location>
        <position position="1"/>
    </location>
</feature>
<dbReference type="EMBL" id="BKCJ011819417">
    <property type="protein sequence ID" value="GFD55579.1"/>
    <property type="molecule type" value="Genomic_DNA"/>
</dbReference>
<organism evidence="2">
    <name type="scientific">Tanacetum cinerariifolium</name>
    <name type="common">Dalmatian daisy</name>
    <name type="synonym">Chrysanthemum cinerariifolium</name>
    <dbReference type="NCBI Taxonomy" id="118510"/>
    <lineage>
        <taxon>Eukaryota</taxon>
        <taxon>Viridiplantae</taxon>
        <taxon>Streptophyta</taxon>
        <taxon>Embryophyta</taxon>
        <taxon>Tracheophyta</taxon>
        <taxon>Spermatophyta</taxon>
        <taxon>Magnoliopsida</taxon>
        <taxon>eudicotyledons</taxon>
        <taxon>Gunneridae</taxon>
        <taxon>Pentapetalae</taxon>
        <taxon>asterids</taxon>
        <taxon>campanulids</taxon>
        <taxon>Asterales</taxon>
        <taxon>Asteraceae</taxon>
        <taxon>Asteroideae</taxon>
        <taxon>Anthemideae</taxon>
        <taxon>Anthemidinae</taxon>
        <taxon>Tanacetum</taxon>
    </lineage>
</organism>
<proteinExistence type="predicted"/>
<name>A0A699X7R7_TANCI</name>
<dbReference type="AlphaFoldDB" id="A0A699X7R7"/>
<accession>A0A699X7R7</accession>
<reference evidence="2" key="1">
    <citation type="journal article" date="2019" name="Sci. Rep.">
        <title>Draft genome of Tanacetum cinerariifolium, the natural source of mosquito coil.</title>
        <authorList>
            <person name="Yamashiro T."/>
            <person name="Shiraishi A."/>
            <person name="Satake H."/>
            <person name="Nakayama K."/>
        </authorList>
    </citation>
    <scope>NUCLEOTIDE SEQUENCE</scope>
</reference>
<gene>
    <name evidence="2" type="ORF">Tci_927548</name>
</gene>
<feature type="region of interest" description="Disordered" evidence="1">
    <location>
        <begin position="1"/>
        <end position="94"/>
    </location>
</feature>
<evidence type="ECO:0000313" key="2">
    <source>
        <dbReference type="EMBL" id="GFD55579.1"/>
    </source>
</evidence>
<feature type="compositionally biased region" description="Low complexity" evidence="1">
    <location>
        <begin position="69"/>
        <end position="78"/>
    </location>
</feature>
<sequence>GAHPQLAVHGDGPPLRPAEGSRLPQPQRVQRQVYRAAAEPQEGPPLHALYRAGNRRVGRPHDDGRQGSRAAHCAPRAAGPRHRHPPHRGYPAPE</sequence>
<feature type="compositionally biased region" description="Low complexity" evidence="1">
    <location>
        <begin position="24"/>
        <end position="33"/>
    </location>
</feature>